<name>A0ABY4J9K7_9BACT</name>
<gene>
    <name evidence="1" type="ORF">MWH26_00910</name>
</gene>
<evidence type="ECO:0000313" key="1">
    <source>
        <dbReference type="EMBL" id="UPL49490.1"/>
    </source>
</evidence>
<dbReference type="Pfam" id="PF09965">
    <property type="entry name" value="DUF2199"/>
    <property type="match status" value="1"/>
</dbReference>
<dbReference type="EMBL" id="CP095848">
    <property type="protein sequence ID" value="UPL49490.1"/>
    <property type="molecule type" value="Genomic_DNA"/>
</dbReference>
<accession>A0ABY4J9K7</accession>
<dbReference type="Proteomes" id="UP000829647">
    <property type="component" value="Chromosome"/>
</dbReference>
<organism evidence="1 2">
    <name type="scientific">Hymenobacter sublimis</name>
    <dbReference type="NCBI Taxonomy" id="2933777"/>
    <lineage>
        <taxon>Bacteria</taxon>
        <taxon>Pseudomonadati</taxon>
        <taxon>Bacteroidota</taxon>
        <taxon>Cytophagia</taxon>
        <taxon>Cytophagales</taxon>
        <taxon>Hymenobacteraceae</taxon>
        <taxon>Hymenobacter</taxon>
    </lineage>
</organism>
<proteinExistence type="predicted"/>
<sequence length="161" mass="18623">MSYVCACCGETHEYLPDIGFAKPENYFDVPPEQRDTRVQVTADTCIIDNQYFYIRGVIKIPLHDSESYFGIGAWISQKEENFWTYQQHPNTDEIGPYFGWLCSDIPEFGETLSLKTQARFQCGNLRPWIELEPTNHPLSVAQHEGISADKAWEIVHEYLPK</sequence>
<evidence type="ECO:0000313" key="2">
    <source>
        <dbReference type="Proteomes" id="UP000829647"/>
    </source>
</evidence>
<protein>
    <submittedName>
        <fullName evidence="1">DUF2199 domain-containing protein</fullName>
    </submittedName>
</protein>
<dbReference type="RefSeq" id="WP_247975676.1">
    <property type="nucleotide sequence ID" value="NZ_CP095848.1"/>
</dbReference>
<keyword evidence="2" id="KW-1185">Reference proteome</keyword>
<reference evidence="1 2" key="1">
    <citation type="submission" date="2022-04" db="EMBL/GenBank/DDBJ databases">
        <title>Hymenobacter sp. isolated from the air.</title>
        <authorList>
            <person name="Won M."/>
            <person name="Lee C.-M."/>
            <person name="Woen H.-Y."/>
            <person name="Kwon S.-W."/>
        </authorList>
    </citation>
    <scope>NUCLEOTIDE SEQUENCE [LARGE SCALE GENOMIC DNA]</scope>
    <source>
        <strain evidence="2">5516 S-25</strain>
    </source>
</reference>
<dbReference type="InterPro" id="IPR018697">
    <property type="entry name" value="DUF2199"/>
</dbReference>